<dbReference type="AlphaFoldDB" id="A0A8K0SHC1"/>
<dbReference type="Gene3D" id="3.40.50.1820">
    <property type="entry name" value="alpha/beta hydrolase"/>
    <property type="match status" value="1"/>
</dbReference>
<keyword evidence="1 3" id="KW-0378">Hydrolase</keyword>
<dbReference type="EMBL" id="JAGPNK010000025">
    <property type="protein sequence ID" value="KAH7304210.1"/>
    <property type="molecule type" value="Genomic_DNA"/>
</dbReference>
<dbReference type="GO" id="GO:0016787">
    <property type="term" value="F:hydrolase activity"/>
    <property type="evidence" value="ECO:0007669"/>
    <property type="project" value="UniProtKB-KW"/>
</dbReference>
<protein>
    <submittedName>
        <fullName evidence="3">Alpha/Beta hydrolase protein</fullName>
    </submittedName>
</protein>
<feature type="domain" description="Alpha/beta hydrolase fold-3" evidence="2">
    <location>
        <begin position="82"/>
        <end position="298"/>
    </location>
</feature>
<sequence>MQLTAEWLALEEKWGYRPTISGTLEELRAGYQALSDTLQAQENQAPDPSVTTRDQVIYGGLTVRIYTPKQVSEQGQRLPLGVYAHGGGFTVGGLDTYFEDRLCRYIAQHAPCVLVSVGYRRAPEYPVPSQLYDYVGAYNWAWENVETLGGDKKKMFAIGASCGGGLAIGLALKYLEHGIMAERVKGVVALAPMTIHPEHVPDKYRSYLKSWEENNDGPIVDYKGMLIFQSINGSTAQKKNPDVFPALHERLAELPPTYIATCGADVIRDDGTIIKAELDKNGVPCKLDNYDALPHFFWMYPEIKEGADFRANAASAVNWVLEQSRSS</sequence>
<comment type="caution">
    <text evidence="3">The sequence shown here is derived from an EMBL/GenBank/DDBJ whole genome shotgun (WGS) entry which is preliminary data.</text>
</comment>
<evidence type="ECO:0000313" key="4">
    <source>
        <dbReference type="Proteomes" id="UP000813444"/>
    </source>
</evidence>
<dbReference type="SUPFAM" id="SSF53474">
    <property type="entry name" value="alpha/beta-Hydrolases"/>
    <property type="match status" value="1"/>
</dbReference>
<keyword evidence="4" id="KW-1185">Reference proteome</keyword>
<reference evidence="3" key="1">
    <citation type="journal article" date="2021" name="Nat. Commun.">
        <title>Genetic determinants of endophytism in the Arabidopsis root mycobiome.</title>
        <authorList>
            <person name="Mesny F."/>
            <person name="Miyauchi S."/>
            <person name="Thiergart T."/>
            <person name="Pickel B."/>
            <person name="Atanasova L."/>
            <person name="Karlsson M."/>
            <person name="Huettel B."/>
            <person name="Barry K.W."/>
            <person name="Haridas S."/>
            <person name="Chen C."/>
            <person name="Bauer D."/>
            <person name="Andreopoulos W."/>
            <person name="Pangilinan J."/>
            <person name="LaButti K."/>
            <person name="Riley R."/>
            <person name="Lipzen A."/>
            <person name="Clum A."/>
            <person name="Drula E."/>
            <person name="Henrissat B."/>
            <person name="Kohler A."/>
            <person name="Grigoriev I.V."/>
            <person name="Martin F.M."/>
            <person name="Hacquard S."/>
        </authorList>
    </citation>
    <scope>NUCLEOTIDE SEQUENCE</scope>
    <source>
        <strain evidence="3">MPI-CAGE-CH-0235</strain>
    </source>
</reference>
<evidence type="ECO:0000256" key="1">
    <source>
        <dbReference type="ARBA" id="ARBA00022801"/>
    </source>
</evidence>
<evidence type="ECO:0000313" key="3">
    <source>
        <dbReference type="EMBL" id="KAH7304210.1"/>
    </source>
</evidence>
<dbReference type="PANTHER" id="PTHR48081">
    <property type="entry name" value="AB HYDROLASE SUPERFAMILY PROTEIN C4A8.06C"/>
    <property type="match status" value="1"/>
</dbReference>
<proteinExistence type="predicted"/>
<name>A0A8K0SHC1_9HYPO</name>
<dbReference type="InterPro" id="IPR013094">
    <property type="entry name" value="AB_hydrolase_3"/>
</dbReference>
<dbReference type="Proteomes" id="UP000813444">
    <property type="component" value="Unassembled WGS sequence"/>
</dbReference>
<dbReference type="InterPro" id="IPR050300">
    <property type="entry name" value="GDXG_lipolytic_enzyme"/>
</dbReference>
<evidence type="ECO:0000259" key="2">
    <source>
        <dbReference type="Pfam" id="PF07859"/>
    </source>
</evidence>
<dbReference type="InterPro" id="IPR029058">
    <property type="entry name" value="AB_hydrolase_fold"/>
</dbReference>
<gene>
    <name evidence="3" type="ORF">B0I35DRAFT_472044</name>
</gene>
<organism evidence="3 4">
    <name type="scientific">Stachybotrys elegans</name>
    <dbReference type="NCBI Taxonomy" id="80388"/>
    <lineage>
        <taxon>Eukaryota</taxon>
        <taxon>Fungi</taxon>
        <taxon>Dikarya</taxon>
        <taxon>Ascomycota</taxon>
        <taxon>Pezizomycotina</taxon>
        <taxon>Sordariomycetes</taxon>
        <taxon>Hypocreomycetidae</taxon>
        <taxon>Hypocreales</taxon>
        <taxon>Stachybotryaceae</taxon>
        <taxon>Stachybotrys</taxon>
    </lineage>
</organism>
<dbReference type="OrthoDB" id="408631at2759"/>
<dbReference type="Pfam" id="PF07859">
    <property type="entry name" value="Abhydrolase_3"/>
    <property type="match status" value="1"/>
</dbReference>
<accession>A0A8K0SHC1</accession>
<dbReference type="PANTHER" id="PTHR48081:SF8">
    <property type="entry name" value="ALPHA_BETA HYDROLASE FOLD-3 DOMAIN-CONTAINING PROTEIN-RELATED"/>
    <property type="match status" value="1"/>
</dbReference>